<proteinExistence type="inferred from homology"/>
<dbReference type="Gene3D" id="1.20.58.70">
    <property type="match status" value="1"/>
</dbReference>
<dbReference type="PANTHER" id="PTHR19957">
    <property type="entry name" value="SYNTAXIN"/>
    <property type="match status" value="1"/>
</dbReference>
<dbReference type="CDD" id="cd15848">
    <property type="entry name" value="SNARE_syntaxin1-like"/>
    <property type="match status" value="1"/>
</dbReference>
<reference evidence="12 13" key="1">
    <citation type="submission" date="2024-06" db="EMBL/GenBank/DDBJ databases">
        <authorList>
            <person name="Kraege A."/>
            <person name="Thomma B."/>
        </authorList>
    </citation>
    <scope>NUCLEOTIDE SEQUENCE [LARGE SCALE GENOMIC DNA]</scope>
</reference>
<gene>
    <name evidence="12" type="primary">g7226</name>
    <name evidence="12" type="ORF">VP750_LOCUS6186</name>
</gene>
<dbReference type="PANTHER" id="PTHR19957:SF307">
    <property type="entry name" value="PROTEIN SSO1-RELATED"/>
    <property type="match status" value="1"/>
</dbReference>
<keyword evidence="4" id="KW-0813">Transport</keyword>
<evidence type="ECO:0000313" key="13">
    <source>
        <dbReference type="Proteomes" id="UP001497392"/>
    </source>
</evidence>
<comment type="subcellular location">
    <subcellularLocation>
        <location evidence="1">Membrane</location>
        <topology evidence="1">Single-pass type IV membrane protein</topology>
    </subcellularLocation>
</comment>
<dbReference type="Pfam" id="PF05739">
    <property type="entry name" value="SNARE"/>
    <property type="match status" value="1"/>
</dbReference>
<keyword evidence="4" id="KW-0653">Protein transport</keyword>
<dbReference type="Pfam" id="PF00804">
    <property type="entry name" value="Syntaxin"/>
    <property type="match status" value="1"/>
</dbReference>
<evidence type="ECO:0000256" key="3">
    <source>
        <dbReference type="ARBA" id="ARBA00022692"/>
    </source>
</evidence>
<protein>
    <submittedName>
        <fullName evidence="12">G7226 protein</fullName>
    </submittedName>
</protein>
<evidence type="ECO:0000256" key="5">
    <source>
        <dbReference type="ARBA" id="ARBA00022989"/>
    </source>
</evidence>
<dbReference type="InterPro" id="IPR010989">
    <property type="entry name" value="SNARE"/>
</dbReference>
<comment type="similarity">
    <text evidence="2 7">Belongs to the syntaxin family.</text>
</comment>
<evidence type="ECO:0000256" key="8">
    <source>
        <dbReference type="SAM" id="Coils"/>
    </source>
</evidence>
<evidence type="ECO:0000256" key="1">
    <source>
        <dbReference type="ARBA" id="ARBA00004211"/>
    </source>
</evidence>
<feature type="region of interest" description="Disordered" evidence="9">
    <location>
        <begin position="1"/>
        <end position="39"/>
    </location>
</feature>
<evidence type="ECO:0000259" key="11">
    <source>
        <dbReference type="PROSITE" id="PS50192"/>
    </source>
</evidence>
<dbReference type="InterPro" id="IPR006012">
    <property type="entry name" value="Syntaxin/epimorphin_CS"/>
</dbReference>
<organism evidence="12 13">
    <name type="scientific">Coccomyxa viridis</name>
    <dbReference type="NCBI Taxonomy" id="1274662"/>
    <lineage>
        <taxon>Eukaryota</taxon>
        <taxon>Viridiplantae</taxon>
        <taxon>Chlorophyta</taxon>
        <taxon>core chlorophytes</taxon>
        <taxon>Trebouxiophyceae</taxon>
        <taxon>Trebouxiophyceae incertae sedis</taxon>
        <taxon>Coccomyxaceae</taxon>
        <taxon>Coccomyxa</taxon>
    </lineage>
</organism>
<evidence type="ECO:0000256" key="6">
    <source>
        <dbReference type="ARBA" id="ARBA00023136"/>
    </source>
</evidence>
<dbReference type="CDD" id="cd00179">
    <property type="entry name" value="SynN"/>
    <property type="match status" value="1"/>
</dbReference>
<evidence type="ECO:0000313" key="12">
    <source>
        <dbReference type="EMBL" id="CAL5224527.1"/>
    </source>
</evidence>
<dbReference type="SMART" id="SM00397">
    <property type="entry name" value="t_SNARE"/>
    <property type="match status" value="1"/>
</dbReference>
<keyword evidence="8" id="KW-0175">Coiled coil</keyword>
<dbReference type="Proteomes" id="UP001497392">
    <property type="component" value="Unassembled WGS sequence"/>
</dbReference>
<evidence type="ECO:0000256" key="9">
    <source>
        <dbReference type="SAM" id="MobiDB-lite"/>
    </source>
</evidence>
<dbReference type="InterPro" id="IPR045242">
    <property type="entry name" value="Syntaxin"/>
</dbReference>
<name>A0ABP1G279_9CHLO</name>
<feature type="coiled-coil region" evidence="8">
    <location>
        <begin position="86"/>
        <end position="120"/>
    </location>
</feature>
<evidence type="ECO:0000256" key="2">
    <source>
        <dbReference type="ARBA" id="ARBA00009063"/>
    </source>
</evidence>
<keyword evidence="5 10" id="KW-1133">Transmembrane helix</keyword>
<dbReference type="PROSITE" id="PS00914">
    <property type="entry name" value="SYNTAXIN"/>
    <property type="match status" value="1"/>
</dbReference>
<evidence type="ECO:0000256" key="7">
    <source>
        <dbReference type="RuleBase" id="RU003858"/>
    </source>
</evidence>
<dbReference type="PROSITE" id="PS50192">
    <property type="entry name" value="T_SNARE"/>
    <property type="match status" value="1"/>
</dbReference>
<feature type="transmembrane region" description="Helical" evidence="10">
    <location>
        <begin position="327"/>
        <end position="350"/>
    </location>
</feature>
<feature type="transmembrane region" description="Helical" evidence="10">
    <location>
        <begin position="282"/>
        <end position="301"/>
    </location>
</feature>
<keyword evidence="6 10" id="KW-0472">Membrane</keyword>
<sequence>MNDLLGQVKGFEAPRRPSQGGDVETGSPPPPPPVNEEKDRYMDEFFKEVSSIKGLLGGIKDKQRKLQEAHERTKTVTRTGEMKGIRERMQEDIEEVSRVARQVKNRLERLDKNNEQSLSRKGCGVGSSSERTRTAITAALKKKLKDIMGDFSALRQKLQLEYREVVERRTYTVTGQKASAEEIDRLIETGESEQIFQKAILEQGRGHVQDTLAEIEERGEAVRELEKSLLDLHQIFLDMAVLVEAQGEMLDNIEAQVAKARNHVQQGVTQLVEAKKLQKKTRKLMCCALITVLIIIIVIVGRSREAVIQGTSELVQAKRYMKKRNRLLCCVVVLVVVICAVIAIAVTLSLHPWSR</sequence>
<comment type="caution">
    <text evidence="12">The sequence shown here is derived from an EMBL/GenBank/DDBJ whole genome shotgun (WGS) entry which is preliminary data.</text>
</comment>
<dbReference type="SMART" id="SM00503">
    <property type="entry name" value="SynN"/>
    <property type="match status" value="1"/>
</dbReference>
<dbReference type="InterPro" id="IPR000727">
    <property type="entry name" value="T_SNARE_dom"/>
</dbReference>
<dbReference type="EMBL" id="CAXHTA020000011">
    <property type="protein sequence ID" value="CAL5224527.1"/>
    <property type="molecule type" value="Genomic_DNA"/>
</dbReference>
<evidence type="ECO:0000256" key="10">
    <source>
        <dbReference type="SAM" id="Phobius"/>
    </source>
</evidence>
<dbReference type="SUPFAM" id="SSF47661">
    <property type="entry name" value="t-snare proteins"/>
    <property type="match status" value="1"/>
</dbReference>
<feature type="domain" description="T-SNARE coiled-coil homology" evidence="11">
    <location>
        <begin position="212"/>
        <end position="274"/>
    </location>
</feature>
<evidence type="ECO:0000256" key="4">
    <source>
        <dbReference type="ARBA" id="ARBA00022927"/>
    </source>
</evidence>
<keyword evidence="3 10" id="KW-0812">Transmembrane</keyword>
<accession>A0ABP1G279</accession>
<dbReference type="Gene3D" id="1.20.5.110">
    <property type="match status" value="1"/>
</dbReference>
<keyword evidence="13" id="KW-1185">Reference proteome</keyword>
<dbReference type="InterPro" id="IPR006011">
    <property type="entry name" value="Syntaxin_N"/>
</dbReference>